<organism evidence="1 2">
    <name type="scientific">Mongoliibacter ruber</name>
    <dbReference type="NCBI Taxonomy" id="1750599"/>
    <lineage>
        <taxon>Bacteria</taxon>
        <taxon>Pseudomonadati</taxon>
        <taxon>Bacteroidota</taxon>
        <taxon>Cytophagia</taxon>
        <taxon>Cytophagales</taxon>
        <taxon>Cyclobacteriaceae</taxon>
        <taxon>Mongoliibacter</taxon>
    </lineage>
</organism>
<evidence type="ECO:0000313" key="1">
    <source>
        <dbReference type="EMBL" id="PRY86281.1"/>
    </source>
</evidence>
<sequence length="241" mass="28588">MNENLIDRLKNLGLDERFLFKKEDFENWNSQLSYPELVVLEGNGRFSGYFYNAEYPVEVVDHQKNVEFCGYKDSYIQWGVDLVAMVLTQTDVLEIQLSHSKSGIKKLYVYRDQRKPIDYFGLKYSHTLTMKSFNYYSRNVVRYPFNEVEELYIPSFNYAWQNDQERYKQNTLPDYVVINASTEGLLYLAEVFLNFGRVQEQNNEINFERVSSGFLLNSLEARFWLPGSLFFYNDNLESLNP</sequence>
<protein>
    <submittedName>
        <fullName evidence="1">Uncharacterized protein</fullName>
    </submittedName>
</protein>
<dbReference type="RefSeq" id="WP_106134615.1">
    <property type="nucleotide sequence ID" value="NZ_PVTR01000009.1"/>
</dbReference>
<dbReference type="Proteomes" id="UP000238157">
    <property type="component" value="Unassembled WGS sequence"/>
</dbReference>
<dbReference type="OrthoDB" id="9553849at2"/>
<dbReference type="EMBL" id="PVTR01000009">
    <property type="protein sequence ID" value="PRY86281.1"/>
    <property type="molecule type" value="Genomic_DNA"/>
</dbReference>
<gene>
    <name evidence="1" type="ORF">CLW00_109128</name>
</gene>
<keyword evidence="2" id="KW-1185">Reference proteome</keyword>
<reference evidence="1 2" key="1">
    <citation type="submission" date="2018-03" db="EMBL/GenBank/DDBJ databases">
        <title>Genomic Encyclopedia of Archaeal and Bacterial Type Strains, Phase II (KMG-II): from individual species to whole genera.</title>
        <authorList>
            <person name="Goeker M."/>
        </authorList>
    </citation>
    <scope>NUCLEOTIDE SEQUENCE [LARGE SCALE GENOMIC DNA]</scope>
    <source>
        <strain evidence="1 2">DSM 27929</strain>
    </source>
</reference>
<proteinExistence type="predicted"/>
<evidence type="ECO:0000313" key="2">
    <source>
        <dbReference type="Proteomes" id="UP000238157"/>
    </source>
</evidence>
<comment type="caution">
    <text evidence="1">The sequence shown here is derived from an EMBL/GenBank/DDBJ whole genome shotgun (WGS) entry which is preliminary data.</text>
</comment>
<name>A0A2T0WHT3_9BACT</name>
<accession>A0A2T0WHT3</accession>
<dbReference type="AlphaFoldDB" id="A0A2T0WHT3"/>